<comment type="caution">
    <text evidence="3">The sequence shown here is derived from an EMBL/GenBank/DDBJ whole genome shotgun (WGS) entry which is preliminary data.</text>
</comment>
<dbReference type="Pfam" id="PF08241">
    <property type="entry name" value="Methyltransf_11"/>
    <property type="match status" value="1"/>
</dbReference>
<dbReference type="PANTHER" id="PTHR45036:SF1">
    <property type="entry name" value="METHYLTRANSFERASE LIKE 7A"/>
    <property type="match status" value="1"/>
</dbReference>
<dbReference type="InterPro" id="IPR013216">
    <property type="entry name" value="Methyltransf_11"/>
</dbReference>
<reference evidence="3 4" key="1">
    <citation type="submission" date="2024-09" db="EMBL/GenBank/DDBJ databases">
        <title>Rethinking Asexuality: The Enigmatic Case of Functional Sexual Genes in Lepraria (Stereocaulaceae).</title>
        <authorList>
            <person name="Doellman M."/>
            <person name="Sun Y."/>
            <person name="Barcenas-Pena A."/>
            <person name="Lumbsch H.T."/>
            <person name="Grewe F."/>
        </authorList>
    </citation>
    <scope>NUCLEOTIDE SEQUENCE [LARGE SCALE GENOMIC DNA]</scope>
    <source>
        <strain evidence="3 4">Mercado 3170</strain>
    </source>
</reference>
<proteinExistence type="predicted"/>
<organism evidence="3 4">
    <name type="scientific">Stereocaulon virgatum</name>
    <dbReference type="NCBI Taxonomy" id="373712"/>
    <lineage>
        <taxon>Eukaryota</taxon>
        <taxon>Fungi</taxon>
        <taxon>Dikarya</taxon>
        <taxon>Ascomycota</taxon>
        <taxon>Pezizomycotina</taxon>
        <taxon>Lecanoromycetes</taxon>
        <taxon>OSLEUM clade</taxon>
        <taxon>Lecanoromycetidae</taxon>
        <taxon>Lecanorales</taxon>
        <taxon>Lecanorineae</taxon>
        <taxon>Stereocaulaceae</taxon>
        <taxon>Stereocaulon</taxon>
    </lineage>
</organism>
<evidence type="ECO:0000259" key="2">
    <source>
        <dbReference type="Pfam" id="PF08241"/>
    </source>
</evidence>
<keyword evidence="1" id="KW-1133">Transmembrane helix</keyword>
<sequence>MALGTVTRLQAYLDPLLFLAVAVYGLLLVLLDAFTFQLKTKDLLNRNMMSDKVFGKVWLKLNKRIATSQLETSLPALVASASGTILEVGPGSGSQLPRYDKSKITKIYGVEPNVDLHDALQKTVKQCGLSDIYTIVLCGAEDFQTLASYGIEKGSVDTILSVQVICSVPEPQKTVSGMYELLRPGGQMIIYEHVESHDAVSRIVQGIYNVVWPFPFGGCHLDRPTGKYLMKAGKWSRVELEPKKEEDDWSLFPRVVGRLTKAN</sequence>
<evidence type="ECO:0000313" key="3">
    <source>
        <dbReference type="EMBL" id="KAL2037565.1"/>
    </source>
</evidence>
<accession>A0ABR3ZVC2</accession>
<gene>
    <name evidence="3" type="ORF">N7G274_009678</name>
</gene>
<dbReference type="InterPro" id="IPR029063">
    <property type="entry name" value="SAM-dependent_MTases_sf"/>
</dbReference>
<dbReference type="InterPro" id="IPR052356">
    <property type="entry name" value="Thiol_S-MT"/>
</dbReference>
<dbReference type="PANTHER" id="PTHR45036">
    <property type="entry name" value="METHYLTRANSFERASE LIKE 7B"/>
    <property type="match status" value="1"/>
</dbReference>
<evidence type="ECO:0000313" key="4">
    <source>
        <dbReference type="Proteomes" id="UP001590950"/>
    </source>
</evidence>
<name>A0ABR3ZVC2_9LECA</name>
<feature type="domain" description="Methyltransferase type 11" evidence="2">
    <location>
        <begin position="86"/>
        <end position="190"/>
    </location>
</feature>
<keyword evidence="1" id="KW-0472">Membrane</keyword>
<dbReference type="Gene3D" id="3.40.50.150">
    <property type="entry name" value="Vaccinia Virus protein VP39"/>
    <property type="match status" value="1"/>
</dbReference>
<dbReference type="EMBL" id="JBEFKJ010000039">
    <property type="protein sequence ID" value="KAL2037565.1"/>
    <property type="molecule type" value="Genomic_DNA"/>
</dbReference>
<dbReference type="CDD" id="cd02440">
    <property type="entry name" value="AdoMet_MTases"/>
    <property type="match status" value="1"/>
</dbReference>
<keyword evidence="4" id="KW-1185">Reference proteome</keyword>
<feature type="transmembrane region" description="Helical" evidence="1">
    <location>
        <begin position="16"/>
        <end position="38"/>
    </location>
</feature>
<keyword evidence="1" id="KW-0812">Transmembrane</keyword>
<dbReference type="Proteomes" id="UP001590950">
    <property type="component" value="Unassembled WGS sequence"/>
</dbReference>
<dbReference type="SUPFAM" id="SSF53335">
    <property type="entry name" value="S-adenosyl-L-methionine-dependent methyltransferases"/>
    <property type="match status" value="1"/>
</dbReference>
<protein>
    <recommendedName>
        <fullName evidence="2">Methyltransferase type 11 domain-containing protein</fullName>
    </recommendedName>
</protein>
<evidence type="ECO:0000256" key="1">
    <source>
        <dbReference type="SAM" id="Phobius"/>
    </source>
</evidence>